<accession>A0A7K1SDJ6</accession>
<evidence type="ECO:0000313" key="2">
    <source>
        <dbReference type="Proteomes" id="UP000436006"/>
    </source>
</evidence>
<organism evidence="1 2">
    <name type="scientific">Spirosoma arboris</name>
    <dbReference type="NCBI Taxonomy" id="2682092"/>
    <lineage>
        <taxon>Bacteria</taxon>
        <taxon>Pseudomonadati</taxon>
        <taxon>Bacteroidota</taxon>
        <taxon>Cytophagia</taxon>
        <taxon>Cytophagales</taxon>
        <taxon>Cytophagaceae</taxon>
        <taxon>Spirosoma</taxon>
    </lineage>
</organism>
<comment type="caution">
    <text evidence="1">The sequence shown here is derived from an EMBL/GenBank/DDBJ whole genome shotgun (WGS) entry which is preliminary data.</text>
</comment>
<reference evidence="1 2" key="1">
    <citation type="submission" date="2019-12" db="EMBL/GenBank/DDBJ databases">
        <title>Spirosoma sp. HMF4905 genome sequencing and assembly.</title>
        <authorList>
            <person name="Kang H."/>
            <person name="Cha I."/>
            <person name="Kim H."/>
            <person name="Joh K."/>
        </authorList>
    </citation>
    <scope>NUCLEOTIDE SEQUENCE [LARGE SCALE GENOMIC DNA]</scope>
    <source>
        <strain evidence="1 2">HMF4905</strain>
    </source>
</reference>
<dbReference type="EMBL" id="WPIN01000006">
    <property type="protein sequence ID" value="MVM31855.1"/>
    <property type="molecule type" value="Genomic_DNA"/>
</dbReference>
<name>A0A7K1SDJ6_9BACT</name>
<evidence type="ECO:0000313" key="1">
    <source>
        <dbReference type="EMBL" id="MVM31855.1"/>
    </source>
</evidence>
<sequence>MKRNPAFIPLLFVLALSCQQEPAPFETILAGYTIQFPKVAKQLIHSGYTTKDKIIYVDSTRKLKIEWLFNPYEFGEDTIYKLPDRRQAYGINIYLKNKGDRLDSVKAALERQYKQPMLPMTITKTKDESHWRYGSAGYYCQIGSDAVLFLRTTSSPQGDPWHQFNSLRIAIGYGLSKAEQERFATTSGRVWKTVD</sequence>
<proteinExistence type="predicted"/>
<dbReference type="PROSITE" id="PS51257">
    <property type="entry name" value="PROKAR_LIPOPROTEIN"/>
    <property type="match status" value="1"/>
</dbReference>
<dbReference type="AlphaFoldDB" id="A0A7K1SDJ6"/>
<gene>
    <name evidence="1" type="ORF">GO755_17535</name>
</gene>
<protein>
    <submittedName>
        <fullName evidence="1">Uncharacterized protein</fullName>
    </submittedName>
</protein>
<keyword evidence="2" id="KW-1185">Reference proteome</keyword>
<dbReference type="RefSeq" id="WP_157586492.1">
    <property type="nucleotide sequence ID" value="NZ_WPIN01000006.1"/>
</dbReference>
<dbReference type="Proteomes" id="UP000436006">
    <property type="component" value="Unassembled WGS sequence"/>
</dbReference>